<dbReference type="SUPFAM" id="SSF111126">
    <property type="entry name" value="Ligand-binding domain in the NO signalling and Golgi transport"/>
    <property type="match status" value="1"/>
</dbReference>
<dbReference type="EMBL" id="OBEN01000014">
    <property type="protein sequence ID" value="SNZ16696.1"/>
    <property type="molecule type" value="Genomic_DNA"/>
</dbReference>
<dbReference type="OrthoDB" id="9788644at2"/>
<dbReference type="AlphaFoldDB" id="A0A285P982"/>
<dbReference type="RefSeq" id="WP_096603419.1">
    <property type="nucleotide sequence ID" value="NZ_OBEN01000014.1"/>
</dbReference>
<dbReference type="InterPro" id="IPR004096">
    <property type="entry name" value="V4R"/>
</dbReference>
<sequence length="162" mass="18059">MAGWIEMVSQIRRPHLGEDVSVLVFRAFRVFMGIYLDDVLGHKGAITLFQNAGRELGKEVGEKLKEESLEAYLGKVIDFVKDARIGILVPVDVNRERLVVALDECITCAGMPNIGKRICHFEAGFVAGIVETYTNKKVRAYETKCNAHGENICEVVVELNYA</sequence>
<dbReference type="SMART" id="SM00989">
    <property type="entry name" value="V4R"/>
    <property type="match status" value="1"/>
</dbReference>
<evidence type="ECO:0000313" key="2">
    <source>
        <dbReference type="EMBL" id="SNZ16696.1"/>
    </source>
</evidence>
<evidence type="ECO:0000313" key="3">
    <source>
        <dbReference type="Proteomes" id="UP000218627"/>
    </source>
</evidence>
<dbReference type="InterPro" id="IPR024096">
    <property type="entry name" value="NO_sig/Golgi_transp_ligand-bd"/>
</dbReference>
<evidence type="ECO:0000259" key="1">
    <source>
        <dbReference type="SMART" id="SM00989"/>
    </source>
</evidence>
<dbReference type="Gene3D" id="3.30.1380.20">
    <property type="entry name" value="Trafficking protein particle complex subunit 3"/>
    <property type="match status" value="1"/>
</dbReference>
<feature type="domain" description="4-vinyl reductase 4VR" evidence="1">
    <location>
        <begin position="97"/>
        <end position="159"/>
    </location>
</feature>
<dbReference type="PANTHER" id="PTHR35090:SF2">
    <property type="entry name" value="ARSR FAMILY TRANSCRIPTIONAL REGULATOR"/>
    <property type="match status" value="1"/>
</dbReference>
<dbReference type="Proteomes" id="UP000218627">
    <property type="component" value="Unassembled WGS sequence"/>
</dbReference>
<protein>
    <recommendedName>
        <fullName evidence="1">4-vinyl reductase 4VR domain-containing protein</fullName>
    </recommendedName>
</protein>
<dbReference type="PANTHER" id="PTHR35090">
    <property type="entry name" value="DNA-DIRECTED RNA POLYMERASE SUBUNIT I"/>
    <property type="match status" value="1"/>
</dbReference>
<keyword evidence="3" id="KW-1185">Reference proteome</keyword>
<dbReference type="Pfam" id="PF02830">
    <property type="entry name" value="V4R"/>
    <property type="match status" value="1"/>
</dbReference>
<proteinExistence type="predicted"/>
<name>A0A285P982_9AQUI</name>
<reference evidence="3" key="1">
    <citation type="submission" date="2017-09" db="EMBL/GenBank/DDBJ databases">
        <authorList>
            <person name="Varghese N."/>
            <person name="Submissions S."/>
        </authorList>
    </citation>
    <scope>NUCLEOTIDE SEQUENCE [LARGE SCALE GENOMIC DNA]</scope>
    <source>
        <strain evidence="3">DSM 2913</strain>
    </source>
</reference>
<accession>A0A285P982</accession>
<organism evidence="2 3">
    <name type="scientific">Hydrogenobacter hydrogenophilus</name>
    <dbReference type="NCBI Taxonomy" id="35835"/>
    <lineage>
        <taxon>Bacteria</taxon>
        <taxon>Pseudomonadati</taxon>
        <taxon>Aquificota</taxon>
        <taxon>Aquificia</taxon>
        <taxon>Aquificales</taxon>
        <taxon>Aquificaceae</taxon>
        <taxon>Hydrogenobacter</taxon>
    </lineage>
</organism>
<gene>
    <name evidence="2" type="ORF">SAMN06265353_1686</name>
</gene>